<feature type="transmembrane region" description="Helical" evidence="5">
    <location>
        <begin position="228"/>
        <end position="244"/>
    </location>
</feature>
<comment type="subcellular location">
    <subcellularLocation>
        <location evidence="1">Membrane</location>
        <topology evidence="1">Multi-pass membrane protein</topology>
    </subcellularLocation>
</comment>
<feature type="transmembrane region" description="Helical" evidence="5">
    <location>
        <begin position="207"/>
        <end position="222"/>
    </location>
</feature>
<organism evidence="7 8">
    <name type="scientific">Ponticaulis profundi</name>
    <dbReference type="NCBI Taxonomy" id="2665222"/>
    <lineage>
        <taxon>Bacteria</taxon>
        <taxon>Pseudomonadati</taxon>
        <taxon>Pseudomonadota</taxon>
        <taxon>Alphaproteobacteria</taxon>
        <taxon>Hyphomonadales</taxon>
        <taxon>Hyphomonadaceae</taxon>
        <taxon>Ponticaulis</taxon>
    </lineage>
</organism>
<feature type="transmembrane region" description="Helical" evidence="5">
    <location>
        <begin position="60"/>
        <end position="78"/>
    </location>
</feature>
<evidence type="ECO:0000313" key="7">
    <source>
        <dbReference type="EMBL" id="MFC6197408.1"/>
    </source>
</evidence>
<feature type="transmembrane region" description="Helical" evidence="5">
    <location>
        <begin position="90"/>
        <end position="106"/>
    </location>
</feature>
<dbReference type="Proteomes" id="UP001596303">
    <property type="component" value="Unassembled WGS sequence"/>
</dbReference>
<evidence type="ECO:0000256" key="2">
    <source>
        <dbReference type="ARBA" id="ARBA00022692"/>
    </source>
</evidence>
<feature type="transmembrane region" description="Helical" evidence="5">
    <location>
        <begin position="30"/>
        <end position="48"/>
    </location>
</feature>
<dbReference type="RefSeq" id="WP_377376242.1">
    <property type="nucleotide sequence ID" value="NZ_JBHSSW010000004.1"/>
</dbReference>
<dbReference type="GO" id="GO:0016874">
    <property type="term" value="F:ligase activity"/>
    <property type="evidence" value="ECO:0007669"/>
    <property type="project" value="UniProtKB-KW"/>
</dbReference>
<feature type="domain" description="O-antigen ligase-related" evidence="6">
    <location>
        <begin position="211"/>
        <end position="355"/>
    </location>
</feature>
<feature type="transmembrane region" description="Helical" evidence="5">
    <location>
        <begin position="182"/>
        <end position="200"/>
    </location>
</feature>
<comment type="caution">
    <text evidence="7">The sequence shown here is derived from an EMBL/GenBank/DDBJ whole genome shotgun (WGS) entry which is preliminary data.</text>
</comment>
<gene>
    <name evidence="7" type="ORF">ACFQDM_04925</name>
</gene>
<name>A0ABW1S711_9PROT</name>
<dbReference type="InterPro" id="IPR007016">
    <property type="entry name" value="O-antigen_ligase-rel_domated"/>
</dbReference>
<evidence type="ECO:0000256" key="1">
    <source>
        <dbReference type="ARBA" id="ARBA00004141"/>
    </source>
</evidence>
<dbReference type="EMBL" id="JBHSSW010000004">
    <property type="protein sequence ID" value="MFC6197408.1"/>
    <property type="molecule type" value="Genomic_DNA"/>
</dbReference>
<evidence type="ECO:0000259" key="6">
    <source>
        <dbReference type="Pfam" id="PF04932"/>
    </source>
</evidence>
<accession>A0ABW1S711</accession>
<dbReference type="InterPro" id="IPR051533">
    <property type="entry name" value="WaaL-like"/>
</dbReference>
<keyword evidence="4 5" id="KW-0472">Membrane</keyword>
<feature type="transmembrane region" description="Helical" evidence="5">
    <location>
        <begin position="249"/>
        <end position="271"/>
    </location>
</feature>
<dbReference type="Pfam" id="PF04932">
    <property type="entry name" value="Wzy_C"/>
    <property type="match status" value="1"/>
</dbReference>
<keyword evidence="7" id="KW-0436">Ligase</keyword>
<sequence>MPDSQTASRYRDTGAQAPARTFWRDAEKGIIVFCLLLFSQALLGRLFATEENPEGGAFLRFIWLPIYAYVMCQIVLNWRNMTAIVLRSPFLVALAVLSMASMMWSLDPGTSLRRGFAAICTTAFGFYLAATLSWKELLRCLGVTWLILAIGNFLAGALMPGFGIMHEIHVGAWRGLWFEKNAMGGHLARAAFLYAFLIVVDVDRRKLWGFCFLISLALVLLSTSKTSLLGLLLGIGVIGAYLWMRRGKLIAVSALWLGISSVMAVVLVVLVSPETVVAILGRDLTLTGRTDIWEVLFRIMEDRPNLGFGYGTFWAKDSPPAHMVRLETEWEVPTAHNGLIEIMLAMGRVGAAFFLIDFLLNIVRSLLTMHTRITSVYAFGFFIIFALFSISESVILQQNSITWVMYSAIAGKLALDARDRTKARRKAPVGYAEPLLKPSQNLRGRQGSSGRV</sequence>
<keyword evidence="8" id="KW-1185">Reference proteome</keyword>
<protein>
    <submittedName>
        <fullName evidence="7">O-antigen ligase family protein</fullName>
    </submittedName>
</protein>
<dbReference type="PANTHER" id="PTHR37422">
    <property type="entry name" value="TEICHURONIC ACID BIOSYNTHESIS PROTEIN TUAE"/>
    <property type="match status" value="1"/>
</dbReference>
<dbReference type="PANTHER" id="PTHR37422:SF17">
    <property type="entry name" value="O-ANTIGEN LIGASE"/>
    <property type="match status" value="1"/>
</dbReference>
<evidence type="ECO:0000256" key="5">
    <source>
        <dbReference type="SAM" id="Phobius"/>
    </source>
</evidence>
<proteinExistence type="predicted"/>
<evidence type="ECO:0000256" key="3">
    <source>
        <dbReference type="ARBA" id="ARBA00022989"/>
    </source>
</evidence>
<keyword evidence="2 5" id="KW-0812">Transmembrane</keyword>
<feature type="transmembrane region" description="Helical" evidence="5">
    <location>
        <begin position="142"/>
        <end position="162"/>
    </location>
</feature>
<reference evidence="8" key="1">
    <citation type="journal article" date="2019" name="Int. J. Syst. Evol. Microbiol.">
        <title>The Global Catalogue of Microorganisms (GCM) 10K type strain sequencing project: providing services to taxonomists for standard genome sequencing and annotation.</title>
        <authorList>
            <consortium name="The Broad Institute Genomics Platform"/>
            <consortium name="The Broad Institute Genome Sequencing Center for Infectious Disease"/>
            <person name="Wu L."/>
            <person name="Ma J."/>
        </authorList>
    </citation>
    <scope>NUCLEOTIDE SEQUENCE [LARGE SCALE GENOMIC DNA]</scope>
    <source>
        <strain evidence="8">CGMCC-1.15741</strain>
    </source>
</reference>
<evidence type="ECO:0000313" key="8">
    <source>
        <dbReference type="Proteomes" id="UP001596303"/>
    </source>
</evidence>
<keyword evidence="3 5" id="KW-1133">Transmembrane helix</keyword>
<feature type="transmembrane region" description="Helical" evidence="5">
    <location>
        <begin position="375"/>
        <end position="395"/>
    </location>
</feature>
<evidence type="ECO:0000256" key="4">
    <source>
        <dbReference type="ARBA" id="ARBA00023136"/>
    </source>
</evidence>
<feature type="transmembrane region" description="Helical" evidence="5">
    <location>
        <begin position="112"/>
        <end position="130"/>
    </location>
</feature>
<feature type="transmembrane region" description="Helical" evidence="5">
    <location>
        <begin position="342"/>
        <end position="363"/>
    </location>
</feature>